<keyword evidence="4" id="KW-0804">Transcription</keyword>
<reference evidence="6 7" key="1">
    <citation type="journal article" date="2012" name="Int. J. Syst. Evol. Microbiol.">
        <title>Vibrio caribbeanicus sp. nov., isolated from the marine sponge Scleritoderma cyanea.</title>
        <authorList>
            <person name="Hoffmann M."/>
            <person name="Monday S.R."/>
            <person name="Allard M.W."/>
            <person name="Strain E.A."/>
            <person name="Whittaker P."/>
            <person name="Naum M."/>
            <person name="McCarthy P.J."/>
            <person name="Lopez J.V."/>
            <person name="Fischer M."/>
            <person name="Brown E.W."/>
        </authorList>
    </citation>
    <scope>NUCLEOTIDE SEQUENCE [LARGE SCALE GENOMIC DNA]</scope>
    <source>
        <strain evidence="6 7">LMG 20546</strain>
    </source>
</reference>
<dbReference type="PANTHER" id="PTHR30126">
    <property type="entry name" value="HTH-TYPE TRANSCRIPTIONAL REGULATOR"/>
    <property type="match status" value="1"/>
</dbReference>
<dbReference type="RefSeq" id="WP_006879496.1">
    <property type="nucleotide sequence ID" value="NZ_AEVS01000064.1"/>
</dbReference>
<dbReference type="GO" id="GO:0000976">
    <property type="term" value="F:transcription cis-regulatory region binding"/>
    <property type="evidence" value="ECO:0007669"/>
    <property type="project" value="TreeGrafter"/>
</dbReference>
<dbReference type="InterPro" id="IPR036390">
    <property type="entry name" value="WH_DNA-bd_sf"/>
</dbReference>
<name>E8LUI6_9VIBR</name>
<dbReference type="PRINTS" id="PR00039">
    <property type="entry name" value="HTHLYSR"/>
</dbReference>
<keyword evidence="2" id="KW-0805">Transcription regulation</keyword>
<dbReference type="PANTHER" id="PTHR30126:SF91">
    <property type="entry name" value="LYSR FAMILY TRANSCRIPTIONAL REGULATOR"/>
    <property type="match status" value="1"/>
</dbReference>
<dbReference type="STRING" id="945543.VIBR0546_19594"/>
<organism evidence="6 7">
    <name type="scientific">Vibrio brasiliensis LMG 20546</name>
    <dbReference type="NCBI Taxonomy" id="945543"/>
    <lineage>
        <taxon>Bacteria</taxon>
        <taxon>Pseudomonadati</taxon>
        <taxon>Pseudomonadota</taxon>
        <taxon>Gammaproteobacteria</taxon>
        <taxon>Vibrionales</taxon>
        <taxon>Vibrionaceae</taxon>
        <taxon>Vibrio</taxon>
        <taxon>Vibrio oreintalis group</taxon>
    </lineage>
</organism>
<evidence type="ECO:0000313" key="7">
    <source>
        <dbReference type="Proteomes" id="UP000004371"/>
    </source>
</evidence>
<dbReference type="InterPro" id="IPR036388">
    <property type="entry name" value="WH-like_DNA-bd_sf"/>
</dbReference>
<dbReference type="GO" id="GO:0003700">
    <property type="term" value="F:DNA-binding transcription factor activity"/>
    <property type="evidence" value="ECO:0007669"/>
    <property type="project" value="InterPro"/>
</dbReference>
<comment type="similarity">
    <text evidence="1">Belongs to the LysR transcriptional regulatory family.</text>
</comment>
<keyword evidence="7" id="KW-1185">Reference proteome</keyword>
<dbReference type="Gene3D" id="1.10.10.10">
    <property type="entry name" value="Winged helix-like DNA-binding domain superfamily/Winged helix DNA-binding domain"/>
    <property type="match status" value="1"/>
</dbReference>
<feature type="domain" description="HTH lysR-type" evidence="5">
    <location>
        <begin position="2"/>
        <end position="59"/>
    </location>
</feature>
<dbReference type="Pfam" id="PF00126">
    <property type="entry name" value="HTH_1"/>
    <property type="match status" value="1"/>
</dbReference>
<comment type="caution">
    <text evidence="6">The sequence shown here is derived from an EMBL/GenBank/DDBJ whole genome shotgun (WGS) entry which is preliminary data.</text>
</comment>
<evidence type="ECO:0000313" key="6">
    <source>
        <dbReference type="EMBL" id="EGA65650.1"/>
    </source>
</evidence>
<dbReference type="CDD" id="cd05466">
    <property type="entry name" value="PBP2_LTTR_substrate"/>
    <property type="match status" value="1"/>
</dbReference>
<dbReference type="Pfam" id="PF03466">
    <property type="entry name" value="LysR_substrate"/>
    <property type="match status" value="1"/>
</dbReference>
<evidence type="ECO:0000259" key="5">
    <source>
        <dbReference type="PROSITE" id="PS50931"/>
    </source>
</evidence>
<dbReference type="Gene3D" id="3.40.190.290">
    <property type="match status" value="1"/>
</dbReference>
<evidence type="ECO:0000256" key="3">
    <source>
        <dbReference type="ARBA" id="ARBA00023125"/>
    </source>
</evidence>
<dbReference type="AlphaFoldDB" id="E8LUI6"/>
<evidence type="ECO:0000256" key="4">
    <source>
        <dbReference type="ARBA" id="ARBA00023163"/>
    </source>
</evidence>
<evidence type="ECO:0000256" key="1">
    <source>
        <dbReference type="ARBA" id="ARBA00009437"/>
    </source>
</evidence>
<dbReference type="FunFam" id="1.10.10.10:FF:000001">
    <property type="entry name" value="LysR family transcriptional regulator"/>
    <property type="match status" value="1"/>
</dbReference>
<dbReference type="PROSITE" id="PS50931">
    <property type="entry name" value="HTH_LYSR"/>
    <property type="match status" value="1"/>
</dbReference>
<keyword evidence="3" id="KW-0238">DNA-binding</keyword>
<accession>E8LUI6</accession>
<dbReference type="eggNOG" id="COG0583">
    <property type="taxonomic scope" value="Bacteria"/>
</dbReference>
<dbReference type="SUPFAM" id="SSF53850">
    <property type="entry name" value="Periplasmic binding protein-like II"/>
    <property type="match status" value="1"/>
</dbReference>
<dbReference type="EMBL" id="AEVS01000064">
    <property type="protein sequence ID" value="EGA65650.1"/>
    <property type="molecule type" value="Genomic_DNA"/>
</dbReference>
<proteinExistence type="inferred from homology"/>
<dbReference type="InterPro" id="IPR000847">
    <property type="entry name" value="LysR_HTH_N"/>
</dbReference>
<dbReference type="SUPFAM" id="SSF46785">
    <property type="entry name" value="Winged helix' DNA-binding domain"/>
    <property type="match status" value="1"/>
</dbReference>
<protein>
    <submittedName>
        <fullName evidence="6">Transcriptional regulator, LysR family protein</fullName>
    </submittedName>
</protein>
<dbReference type="Proteomes" id="UP000004371">
    <property type="component" value="Unassembled WGS sequence"/>
</dbReference>
<dbReference type="OrthoDB" id="196624at2"/>
<gene>
    <name evidence="6" type="ORF">VIBR0546_19594</name>
</gene>
<evidence type="ECO:0000256" key="2">
    <source>
        <dbReference type="ARBA" id="ARBA00023015"/>
    </source>
</evidence>
<sequence length="295" mass="32975">MFSIEQLEAFSATVETGSFSAAARKLNKVQSAVSQHIMNLEIDCGAELFNRQGRYPTLTEAGQQLLPHANATLRQHQRLVECSTSLLNTEEQSITIALDEGIPLANFTDVMAQVTSRHKDLKVEVLVSSSTDIIDMVAEKRATTGLVFSELDMPASIDFESIGHVEFDLYVSEKHSLAKQTSANIDQLLLHRQLLLRSRNAKVSGFQQAHSPDVWYADSYYVLLELITKGFGWGFLPSHIAAKSCQDGIIKRIPLEFQQLQWQANVDVIQHQGFANKPVHKLLRTELRTLLSGTR</sequence>
<dbReference type="InterPro" id="IPR005119">
    <property type="entry name" value="LysR_subst-bd"/>
</dbReference>